<evidence type="ECO:0000256" key="1">
    <source>
        <dbReference type="SAM" id="SignalP"/>
    </source>
</evidence>
<proteinExistence type="predicted"/>
<dbReference type="Gene3D" id="2.60.40.10">
    <property type="entry name" value="Immunoglobulins"/>
    <property type="match status" value="3"/>
</dbReference>
<dbReference type="Pfam" id="PF17957">
    <property type="entry name" value="Big_7"/>
    <property type="match status" value="3"/>
</dbReference>
<organism evidence="2">
    <name type="scientific">Caldithrix abyssi</name>
    <dbReference type="NCBI Taxonomy" id="187145"/>
    <lineage>
        <taxon>Bacteria</taxon>
        <taxon>Pseudomonadati</taxon>
        <taxon>Calditrichota</taxon>
        <taxon>Calditrichia</taxon>
        <taxon>Calditrichales</taxon>
        <taxon>Calditrichaceae</taxon>
        <taxon>Caldithrix</taxon>
    </lineage>
</organism>
<accession>A0A7V5PPI9</accession>
<dbReference type="AlphaFoldDB" id="A0A7V5PPI9"/>
<evidence type="ECO:0000313" key="2">
    <source>
        <dbReference type="EMBL" id="HHJ52731.1"/>
    </source>
</evidence>
<dbReference type="Proteomes" id="UP000886124">
    <property type="component" value="Unassembled WGS sequence"/>
</dbReference>
<reference evidence="2" key="1">
    <citation type="journal article" date="2020" name="mSystems">
        <title>Genome- and Community-Level Interaction Insights into Carbon Utilization and Element Cycling Functions of Hydrothermarchaeota in Hydrothermal Sediment.</title>
        <authorList>
            <person name="Zhou Z."/>
            <person name="Liu Y."/>
            <person name="Xu W."/>
            <person name="Pan J."/>
            <person name="Luo Z.H."/>
            <person name="Li M."/>
        </authorList>
    </citation>
    <scope>NUCLEOTIDE SEQUENCE [LARGE SCALE GENOMIC DNA]</scope>
    <source>
        <strain evidence="2">HyVt-527</strain>
    </source>
</reference>
<comment type="caution">
    <text evidence="2">The sequence shown here is derived from an EMBL/GenBank/DDBJ whole genome shotgun (WGS) entry which is preliminary data.</text>
</comment>
<evidence type="ECO:0008006" key="3">
    <source>
        <dbReference type="Google" id="ProtNLM"/>
    </source>
</evidence>
<sequence>MKRFLLLLPFIFLLGCSLPEISDVIPPVTVVMYPYEGAVISQNVQITVQASDETGLSKVWYYVDGVKKEEKTAAPYTFTLDISGLTKKVNHVIQSAAQDKDGNIGYSPVVNFIVADSPDITPPSVVITNPQGGQVVEGIVNIIAHAEDERSVQKVAFFIDGDSVGATSAYPYMYNWNTEGYSDSTSHTIYAKAFDSGGNSAISPVITVTVYPRTGPAGDTTPPSALFLYPITGTTVQGTIQVSVDLSDNRGVSQAEFYVDGQLTESADNPDSPWIYNWDTSSKADSSAHSLYVKAYDEAGNVGTTGLLIVTVQ</sequence>
<dbReference type="EMBL" id="DROD01000410">
    <property type="protein sequence ID" value="HHJ52731.1"/>
    <property type="molecule type" value="Genomic_DNA"/>
</dbReference>
<gene>
    <name evidence="2" type="ORF">ENJ89_06010</name>
</gene>
<dbReference type="PROSITE" id="PS51257">
    <property type="entry name" value="PROKAR_LIPOPROTEIN"/>
    <property type="match status" value="1"/>
</dbReference>
<dbReference type="InterPro" id="IPR013783">
    <property type="entry name" value="Ig-like_fold"/>
</dbReference>
<keyword evidence="1" id="KW-0732">Signal</keyword>
<name>A0A7V5PPI9_CALAY</name>
<protein>
    <recommendedName>
        <fullName evidence="3">Fibronectin type-III domain-containing protein</fullName>
    </recommendedName>
</protein>
<feature type="signal peptide" evidence="1">
    <location>
        <begin position="1"/>
        <end position="22"/>
    </location>
</feature>
<feature type="chain" id="PRO_5031329211" description="Fibronectin type-III domain-containing protein" evidence="1">
    <location>
        <begin position="23"/>
        <end position="313"/>
    </location>
</feature>